<gene>
    <name evidence="3" type="ORF">BRUM_1177</name>
</gene>
<dbReference type="SUPFAM" id="SSF52980">
    <property type="entry name" value="Restriction endonuclease-like"/>
    <property type="match status" value="1"/>
</dbReference>
<dbReference type="AlphaFoldDB" id="A0A087D1J7"/>
<evidence type="ECO:0000313" key="4">
    <source>
        <dbReference type="Proteomes" id="UP000029078"/>
    </source>
</evidence>
<dbReference type="CDD" id="cd20736">
    <property type="entry name" value="PoNe_Nuclease"/>
    <property type="match status" value="1"/>
</dbReference>
<dbReference type="Proteomes" id="UP000029078">
    <property type="component" value="Unassembled WGS sequence"/>
</dbReference>
<reference evidence="3 4" key="1">
    <citation type="submission" date="2014-03" db="EMBL/GenBank/DDBJ databases">
        <title>Genomics of Bifidobacteria.</title>
        <authorList>
            <person name="Ventura M."/>
            <person name="Milani C."/>
            <person name="Lugli G.A."/>
        </authorList>
    </citation>
    <scope>NUCLEOTIDE SEQUENCE [LARGE SCALE GENOMIC DNA]</scope>
    <source>
        <strain evidence="3 4">LMG 21811</strain>
    </source>
</reference>
<dbReference type="InterPro" id="IPR003509">
    <property type="entry name" value="UPF0102_YraN-like"/>
</dbReference>
<dbReference type="NCBIfam" id="NF009154">
    <property type="entry name" value="PRK12497.3-3"/>
    <property type="match status" value="1"/>
</dbReference>
<dbReference type="NCBIfam" id="NF009150">
    <property type="entry name" value="PRK12497.1-3"/>
    <property type="match status" value="1"/>
</dbReference>
<dbReference type="NCBIfam" id="NF011274">
    <property type="entry name" value="PRK14681.1"/>
    <property type="match status" value="1"/>
</dbReference>
<dbReference type="eggNOG" id="COG0792">
    <property type="taxonomic scope" value="Bacteria"/>
</dbReference>
<evidence type="ECO:0000313" key="3">
    <source>
        <dbReference type="EMBL" id="KFI89397.1"/>
    </source>
</evidence>
<sequence>MNLSSPHNVPPKARSSEQLLDSLSRRMRDNSLRSRQIGDLGEQYAAAWLESHGWHTLDRNWHCRYGELDVISRDPMGQIVFVEVKTRRTLRYGTPQEAVTASKQINLRHAAVQWLSDPEHRMPHNGVRFDVITIVVQGDHPLLHHIEGAF</sequence>
<evidence type="ECO:0000256" key="2">
    <source>
        <dbReference type="HAMAP-Rule" id="MF_00048"/>
    </source>
</evidence>
<name>A0A087D1J7_BIFRU</name>
<proteinExistence type="inferred from homology"/>
<comment type="similarity">
    <text evidence="1 2">Belongs to the UPF0102 family.</text>
</comment>
<evidence type="ECO:0000256" key="1">
    <source>
        <dbReference type="ARBA" id="ARBA00006738"/>
    </source>
</evidence>
<dbReference type="EMBL" id="JGZL01000008">
    <property type="protein sequence ID" value="KFI89397.1"/>
    <property type="molecule type" value="Genomic_DNA"/>
</dbReference>
<organism evidence="3 4">
    <name type="scientific">Bifidobacterium ruminantium</name>
    <dbReference type="NCBI Taxonomy" id="78346"/>
    <lineage>
        <taxon>Bacteria</taxon>
        <taxon>Bacillati</taxon>
        <taxon>Actinomycetota</taxon>
        <taxon>Actinomycetes</taxon>
        <taxon>Bifidobacteriales</taxon>
        <taxon>Bifidobacteriaceae</taxon>
        <taxon>Bifidobacterium</taxon>
    </lineage>
</organism>
<dbReference type="NCBIfam" id="TIGR00252">
    <property type="entry name" value="YraN family protein"/>
    <property type="match status" value="1"/>
</dbReference>
<dbReference type="HAMAP" id="MF_00048">
    <property type="entry name" value="UPF0102"/>
    <property type="match status" value="1"/>
</dbReference>
<protein>
    <recommendedName>
        <fullName evidence="2">UPF0102 protein BRUM_1177</fullName>
    </recommendedName>
</protein>
<dbReference type="Pfam" id="PF02021">
    <property type="entry name" value="UPF0102"/>
    <property type="match status" value="1"/>
</dbReference>
<dbReference type="InterPro" id="IPR011335">
    <property type="entry name" value="Restrct_endonuc-II-like"/>
</dbReference>
<accession>A0A087D1J7</accession>
<keyword evidence="4" id="KW-1185">Reference proteome</keyword>
<comment type="caution">
    <text evidence="3">The sequence shown here is derived from an EMBL/GenBank/DDBJ whole genome shotgun (WGS) entry which is preliminary data.</text>
</comment>
<dbReference type="STRING" id="78346.BRUM_1177"/>
<dbReference type="PANTHER" id="PTHR34039:SF1">
    <property type="entry name" value="UPF0102 PROTEIN YRAN"/>
    <property type="match status" value="1"/>
</dbReference>
<dbReference type="RefSeq" id="WP_026645705.1">
    <property type="nucleotide sequence ID" value="NZ_CALLHR010000191.1"/>
</dbReference>
<dbReference type="PANTHER" id="PTHR34039">
    <property type="entry name" value="UPF0102 PROTEIN YRAN"/>
    <property type="match status" value="1"/>
</dbReference>
<dbReference type="InterPro" id="IPR011856">
    <property type="entry name" value="tRNA_endonuc-like_dom_sf"/>
</dbReference>
<dbReference type="GO" id="GO:0003676">
    <property type="term" value="F:nucleic acid binding"/>
    <property type="evidence" value="ECO:0007669"/>
    <property type="project" value="InterPro"/>
</dbReference>
<dbReference type="Gene3D" id="3.40.1350.10">
    <property type="match status" value="1"/>
</dbReference>